<sequence>MFESWSMKHLSRYVRSLLAAALLLVLSLGLVLFLALFLLQQANRESEDASVALLQESLNEQLQLNTEALRDSLLTFMDQAGQSPKLLASILGQTAKQQGQLNRLQVKKLTAATLNANALVSSAYVHFEPNAYDGLDRVYIGIGDYSSAEGSLDVYWVREADGIRFYPIEDVSFKYSETPDTYGQRESEWYLCPQEQLHPCLTEPFSWELNPGEFIDLMSLTKPIFVRDSFAGVAGVDLNLDDFQRTALHLASPVFAGQARLVLLSQQQRILAATAYPQHRGQYLADVDAELALYLASDREALFQSNDQTYLVKQLAMPVVNTEWQVVLMLPMHSVLATEQAMRADLIRRNTENVVLLLLVSGVVLFISLWIAFRYVRQREFALNRSRNQLAMVFNTAPSPMAVARCHQGQCVTTRINQAWLREFGFSEQQVLGSNGEQLGWWCSEDDRRRVIDQIMDEGQLEQFQVWLQRADASQFLASVSGSTIEQDGEKMLVMVYDNITPTHHLQQDLLRLNRELDQRVQARTRDLQQAIQDLELAQQELIQSGKLAALGNLVAGIAHELNTPVGNAVMASSRFRGDYRELRKKVEQGMRRSDLTEFIEQGEQTSDILIRNLQRAAELINSFKQVAVDQASSQRRQCTLNEVVHNVLLMLQPSIRKSPHEVVSELQETILMDTYPGPLEQVLINLIQNALIHAFDEQPGRIILSASATEDRVYLYIRDNGKGIPEDLQARVFEPFFTTRLGRGGSGLGLSLVHNMVTGVLGGKIRLSSQPGQGTEFELSLPRASN</sequence>
<dbReference type="RefSeq" id="WP_051632599.1">
    <property type="nucleotide sequence ID" value="NZ_JMSZ01000016.1"/>
</dbReference>
<dbReference type="PROSITE" id="PS50109">
    <property type="entry name" value="HIS_KIN"/>
    <property type="match status" value="1"/>
</dbReference>
<dbReference type="AlphaFoldDB" id="A0A063Y2S8"/>
<dbReference type="SMART" id="SM00388">
    <property type="entry name" value="HisKA"/>
    <property type="match status" value="1"/>
</dbReference>
<proteinExistence type="predicted"/>
<dbReference type="CDD" id="cd12913">
    <property type="entry name" value="PDC1_MCP_like"/>
    <property type="match status" value="1"/>
</dbReference>
<keyword evidence="6" id="KW-0418">Kinase</keyword>
<dbReference type="GO" id="GO:0000155">
    <property type="term" value="F:phosphorelay sensor kinase activity"/>
    <property type="evidence" value="ECO:0007669"/>
    <property type="project" value="InterPro"/>
</dbReference>
<dbReference type="InterPro" id="IPR035965">
    <property type="entry name" value="PAS-like_dom_sf"/>
</dbReference>
<protein>
    <recommendedName>
        <fullName evidence="2">histidine kinase</fullName>
        <ecNumber evidence="2">2.7.13.3</ecNumber>
    </recommendedName>
</protein>
<keyword evidence="7" id="KW-1185">Reference proteome</keyword>
<dbReference type="SUPFAM" id="SSF55785">
    <property type="entry name" value="PYP-like sensor domain (PAS domain)"/>
    <property type="match status" value="1"/>
</dbReference>
<dbReference type="InterPro" id="IPR005467">
    <property type="entry name" value="His_kinase_dom"/>
</dbReference>
<name>A0A063Y2S8_9GAMM</name>
<dbReference type="SUPFAM" id="SSF55874">
    <property type="entry name" value="ATPase domain of HSP90 chaperone/DNA topoisomerase II/histidine kinase"/>
    <property type="match status" value="1"/>
</dbReference>
<evidence type="ECO:0000313" key="7">
    <source>
        <dbReference type="Proteomes" id="UP000027318"/>
    </source>
</evidence>
<evidence type="ECO:0000256" key="1">
    <source>
        <dbReference type="ARBA" id="ARBA00000085"/>
    </source>
</evidence>
<dbReference type="Pfam" id="PF02518">
    <property type="entry name" value="HATPase_c"/>
    <property type="match status" value="1"/>
</dbReference>
<dbReference type="PRINTS" id="PR00344">
    <property type="entry name" value="BCTRLSENSOR"/>
</dbReference>
<dbReference type="OrthoDB" id="1931120at2"/>
<dbReference type="NCBIfam" id="TIGR00229">
    <property type="entry name" value="sensory_box"/>
    <property type="match status" value="1"/>
</dbReference>
<feature type="transmembrane region" description="Helical" evidence="4">
    <location>
        <begin position="354"/>
        <end position="376"/>
    </location>
</feature>
<comment type="catalytic activity">
    <reaction evidence="1">
        <text>ATP + protein L-histidine = ADP + protein N-phospho-L-histidine.</text>
        <dbReference type="EC" id="2.7.13.3"/>
    </reaction>
</comment>
<dbReference type="Gene3D" id="3.30.565.10">
    <property type="entry name" value="Histidine kinase-like ATPase, C-terminal domain"/>
    <property type="match status" value="1"/>
</dbReference>
<evidence type="ECO:0000259" key="5">
    <source>
        <dbReference type="PROSITE" id="PS50109"/>
    </source>
</evidence>
<organism evidence="6 7">
    <name type="scientific">Nitrincola lacisaponensis</name>
    <dbReference type="NCBI Taxonomy" id="267850"/>
    <lineage>
        <taxon>Bacteria</taxon>
        <taxon>Pseudomonadati</taxon>
        <taxon>Pseudomonadota</taxon>
        <taxon>Gammaproteobacteria</taxon>
        <taxon>Oceanospirillales</taxon>
        <taxon>Oceanospirillaceae</taxon>
        <taxon>Nitrincola</taxon>
    </lineage>
</organism>
<comment type="caution">
    <text evidence="6">The sequence shown here is derived from an EMBL/GenBank/DDBJ whole genome shotgun (WGS) entry which is preliminary data.</text>
</comment>
<evidence type="ECO:0000256" key="3">
    <source>
        <dbReference type="ARBA" id="ARBA00022553"/>
    </source>
</evidence>
<dbReference type="Proteomes" id="UP000027318">
    <property type="component" value="Unassembled WGS sequence"/>
</dbReference>
<gene>
    <name evidence="6" type="ORF">ADINL_1220</name>
</gene>
<dbReference type="PATRIC" id="fig|267850.7.peg.1215"/>
<reference evidence="6 7" key="1">
    <citation type="journal article" date="2005" name="Int. J. Syst. Evol. Microbiol.">
        <title>Nitrincola lacisaponensis gen. nov., sp. nov., a novel alkaliphilic bacterium isolated from an alkaline, saline lake.</title>
        <authorList>
            <person name="Dimitriu P.A."/>
            <person name="Shukla S.K."/>
            <person name="Conradt J."/>
            <person name="Marquez M.C."/>
            <person name="Ventosa A."/>
            <person name="Maglia A."/>
            <person name="Peyton B.M."/>
            <person name="Pinkart H.C."/>
            <person name="Mormile M.R."/>
        </authorList>
    </citation>
    <scope>NUCLEOTIDE SEQUENCE [LARGE SCALE GENOMIC DNA]</scope>
    <source>
        <strain evidence="6 7">4CA</strain>
    </source>
</reference>
<dbReference type="SMART" id="SM00387">
    <property type="entry name" value="HATPase_c"/>
    <property type="match status" value="1"/>
</dbReference>
<dbReference type="InterPro" id="IPR036890">
    <property type="entry name" value="HATPase_C_sf"/>
</dbReference>
<feature type="domain" description="Histidine kinase" evidence="5">
    <location>
        <begin position="557"/>
        <end position="786"/>
    </location>
</feature>
<keyword evidence="4" id="KW-0812">Transmembrane</keyword>
<dbReference type="InterPro" id="IPR003594">
    <property type="entry name" value="HATPase_dom"/>
</dbReference>
<dbReference type="InterPro" id="IPR004358">
    <property type="entry name" value="Sig_transdc_His_kin-like_C"/>
</dbReference>
<evidence type="ECO:0000256" key="2">
    <source>
        <dbReference type="ARBA" id="ARBA00012438"/>
    </source>
</evidence>
<dbReference type="CDD" id="cd00082">
    <property type="entry name" value="HisKA"/>
    <property type="match status" value="1"/>
</dbReference>
<evidence type="ECO:0000313" key="6">
    <source>
        <dbReference type="EMBL" id="KDE40628.1"/>
    </source>
</evidence>
<dbReference type="InterPro" id="IPR000014">
    <property type="entry name" value="PAS"/>
</dbReference>
<dbReference type="Gene3D" id="3.30.450.20">
    <property type="entry name" value="PAS domain"/>
    <property type="match status" value="2"/>
</dbReference>
<dbReference type="Pfam" id="PF13426">
    <property type="entry name" value="PAS_9"/>
    <property type="match status" value="1"/>
</dbReference>
<dbReference type="EMBL" id="JMSZ01000016">
    <property type="protein sequence ID" value="KDE40628.1"/>
    <property type="molecule type" value="Genomic_DNA"/>
</dbReference>
<dbReference type="PANTHER" id="PTHR43065:SF42">
    <property type="entry name" value="TWO-COMPONENT SENSOR PPRA"/>
    <property type="match status" value="1"/>
</dbReference>
<keyword evidence="4" id="KW-0472">Membrane</keyword>
<dbReference type="InterPro" id="IPR003661">
    <property type="entry name" value="HisK_dim/P_dom"/>
</dbReference>
<dbReference type="CDD" id="cd00075">
    <property type="entry name" value="HATPase"/>
    <property type="match status" value="1"/>
</dbReference>
<evidence type="ECO:0000256" key="4">
    <source>
        <dbReference type="SAM" id="Phobius"/>
    </source>
</evidence>
<dbReference type="CDD" id="cd00130">
    <property type="entry name" value="PAS"/>
    <property type="match status" value="1"/>
</dbReference>
<keyword evidence="6" id="KW-0808">Transferase</keyword>
<keyword evidence="4" id="KW-1133">Transmembrane helix</keyword>
<dbReference type="STRING" id="267850.ADINL_1220"/>
<dbReference type="EC" id="2.7.13.3" evidence="2"/>
<dbReference type="Gene3D" id="1.10.287.130">
    <property type="match status" value="1"/>
</dbReference>
<keyword evidence="3" id="KW-0597">Phosphoprotein</keyword>
<dbReference type="PANTHER" id="PTHR43065">
    <property type="entry name" value="SENSOR HISTIDINE KINASE"/>
    <property type="match status" value="1"/>
</dbReference>
<accession>A0A063Y2S8</accession>